<dbReference type="RefSeq" id="XP_041434092.1">
    <property type="nucleotide sequence ID" value="XM_041578158.1"/>
</dbReference>
<reference evidence="3" key="1">
    <citation type="submission" date="2025-08" db="UniProtKB">
        <authorList>
            <consortium name="RefSeq"/>
        </authorList>
    </citation>
    <scope>IDENTIFICATION</scope>
    <source>
        <strain evidence="3">J_2021</strain>
        <tissue evidence="3">Erythrocytes</tissue>
    </source>
</reference>
<keyword evidence="2" id="KW-1185">Reference proteome</keyword>
<dbReference type="GeneID" id="121398820"/>
<feature type="region of interest" description="Disordered" evidence="1">
    <location>
        <begin position="1"/>
        <end position="41"/>
    </location>
</feature>
<accession>A0A8J1LX61</accession>
<protein>
    <submittedName>
        <fullName evidence="3">Uncharacterized protein LOC121398820 isoform X2</fullName>
    </submittedName>
</protein>
<dbReference type="AlphaFoldDB" id="A0A8J1LX61"/>
<dbReference type="Proteomes" id="UP000186698">
    <property type="component" value="Chromosome 9_10S"/>
</dbReference>
<feature type="compositionally biased region" description="Low complexity" evidence="1">
    <location>
        <begin position="8"/>
        <end position="27"/>
    </location>
</feature>
<sequence>MWLAKVFSVGGTEGSSTRSSQTRQCSGVMSLPPLRRQTGRRAKRLEPAFLQSSINLRRNWSLTLGVLPYGLMEKKIPLVLTLSPSSQVTSEDSALPKGVFPASPK</sequence>
<name>A0A8J1LX61_XENLA</name>
<gene>
    <name evidence="3" type="primary">LOC121398820</name>
</gene>
<proteinExistence type="predicted"/>
<feature type="region of interest" description="Disordered" evidence="1">
    <location>
        <begin position="86"/>
        <end position="105"/>
    </location>
</feature>
<organism evidence="2 3">
    <name type="scientific">Xenopus laevis</name>
    <name type="common">African clawed frog</name>
    <dbReference type="NCBI Taxonomy" id="8355"/>
    <lineage>
        <taxon>Eukaryota</taxon>
        <taxon>Metazoa</taxon>
        <taxon>Chordata</taxon>
        <taxon>Craniata</taxon>
        <taxon>Vertebrata</taxon>
        <taxon>Euteleostomi</taxon>
        <taxon>Amphibia</taxon>
        <taxon>Batrachia</taxon>
        <taxon>Anura</taxon>
        <taxon>Pipoidea</taxon>
        <taxon>Pipidae</taxon>
        <taxon>Xenopodinae</taxon>
        <taxon>Xenopus</taxon>
        <taxon>Xenopus</taxon>
    </lineage>
</organism>
<evidence type="ECO:0000313" key="3">
    <source>
        <dbReference type="RefSeq" id="XP_041434092.1"/>
    </source>
</evidence>
<evidence type="ECO:0000313" key="2">
    <source>
        <dbReference type="Proteomes" id="UP000186698"/>
    </source>
</evidence>
<evidence type="ECO:0000256" key="1">
    <source>
        <dbReference type="SAM" id="MobiDB-lite"/>
    </source>
</evidence>